<accession>A0A9D2P3N5</accession>
<keyword evidence="6 9" id="KW-0378">Hydrolase</keyword>
<evidence type="ECO:0000256" key="8">
    <source>
        <dbReference type="ARBA" id="ARBA00023049"/>
    </source>
</evidence>
<dbReference type="GO" id="GO:0008270">
    <property type="term" value="F:zinc ion binding"/>
    <property type="evidence" value="ECO:0007669"/>
    <property type="project" value="InterPro"/>
</dbReference>
<keyword evidence="3 9" id="KW-0031">Aminopeptidase</keyword>
<dbReference type="NCBIfam" id="NF002759">
    <property type="entry name" value="PRK02813.1"/>
    <property type="match status" value="1"/>
</dbReference>
<evidence type="ECO:0000256" key="7">
    <source>
        <dbReference type="ARBA" id="ARBA00022833"/>
    </source>
</evidence>
<dbReference type="Gene3D" id="2.30.250.10">
    <property type="entry name" value="Aminopeptidase i, Domain 2"/>
    <property type="match status" value="1"/>
</dbReference>
<dbReference type="Proteomes" id="UP000823895">
    <property type="component" value="Unassembled WGS sequence"/>
</dbReference>
<evidence type="ECO:0000256" key="1">
    <source>
        <dbReference type="ARBA" id="ARBA00001947"/>
    </source>
</evidence>
<dbReference type="PANTHER" id="PTHR28570:SF3">
    <property type="entry name" value="ASPARTYL AMINOPEPTIDASE"/>
    <property type="match status" value="1"/>
</dbReference>
<sequence length="424" mass="47157">MDYKISQEFAEFLEKSPSSFHAAENMKNLLLSENFEQLHENQKWQVRPGGRYFVMRNGSSLIAFAIPEYEFKGMRIIASHGDSPTFKIKENPELETDGHYIRLNVERYGGMLCAPWFDRPLSVAGRVIVKDPSSGSFVSKLVNIDRDLVLIPNLAIHMNREANNGYKYNAQKDMLPLYGDLTSKGTFMKTVAEAAGVKEDDILGHDLFLYNREKASIWGASGEFISCGRLDDLQCAFASLKGFLAGGKQEYMAVHCVLDNEEVGSGTKQGAASTFLYDTLTRIHDCLGFTREDYLIHLADSLMISADNAHAVHPNHIEKADPSNRPYINEGIVIKFNANQKYCTDGVSAAMFRDICRTADVPVQTFVNRSDMAGGSTLGNISNTQVALNTVDIGLPQLAMHSPYETAGVKDTGYLIRAAEEFFR</sequence>
<reference evidence="11" key="1">
    <citation type="journal article" date="2021" name="PeerJ">
        <title>Extensive microbial diversity within the chicken gut microbiome revealed by metagenomics and culture.</title>
        <authorList>
            <person name="Gilroy R."/>
            <person name="Ravi A."/>
            <person name="Getino M."/>
            <person name="Pursley I."/>
            <person name="Horton D.L."/>
            <person name="Alikhan N.F."/>
            <person name="Baker D."/>
            <person name="Gharbi K."/>
            <person name="Hall N."/>
            <person name="Watson M."/>
            <person name="Adriaenssens E.M."/>
            <person name="Foster-Nyarko E."/>
            <person name="Jarju S."/>
            <person name="Secka A."/>
            <person name="Antonio M."/>
            <person name="Oren A."/>
            <person name="Chaudhuri R.R."/>
            <person name="La Ragione R."/>
            <person name="Hildebrand F."/>
            <person name="Pallen M.J."/>
        </authorList>
    </citation>
    <scope>NUCLEOTIDE SEQUENCE</scope>
    <source>
        <strain evidence="11">CHK165-2605</strain>
    </source>
</reference>
<evidence type="ECO:0000256" key="10">
    <source>
        <dbReference type="RuleBase" id="RU004387"/>
    </source>
</evidence>
<organism evidence="11 12">
    <name type="scientific">Candidatus Mediterraneibacter gallistercoris</name>
    <dbReference type="NCBI Taxonomy" id="2838671"/>
    <lineage>
        <taxon>Bacteria</taxon>
        <taxon>Bacillati</taxon>
        <taxon>Bacillota</taxon>
        <taxon>Clostridia</taxon>
        <taxon>Lachnospirales</taxon>
        <taxon>Lachnospiraceae</taxon>
        <taxon>Mediterraneibacter</taxon>
    </lineage>
</organism>
<evidence type="ECO:0000256" key="5">
    <source>
        <dbReference type="ARBA" id="ARBA00022723"/>
    </source>
</evidence>
<dbReference type="InterPro" id="IPR001948">
    <property type="entry name" value="Peptidase_M18"/>
</dbReference>
<dbReference type="PRINTS" id="PR00932">
    <property type="entry name" value="AMINO1PTASE"/>
</dbReference>
<comment type="similarity">
    <text evidence="2 9">Belongs to the peptidase M18 family.</text>
</comment>
<dbReference type="SUPFAM" id="SSF53187">
    <property type="entry name" value="Zn-dependent exopeptidases"/>
    <property type="match status" value="1"/>
</dbReference>
<keyword evidence="8 9" id="KW-0482">Metalloprotease</keyword>
<dbReference type="Gene3D" id="3.40.630.10">
    <property type="entry name" value="Zn peptidases"/>
    <property type="match status" value="1"/>
</dbReference>
<evidence type="ECO:0000256" key="2">
    <source>
        <dbReference type="ARBA" id="ARBA00008290"/>
    </source>
</evidence>
<dbReference type="PANTHER" id="PTHR28570">
    <property type="entry name" value="ASPARTYL AMINOPEPTIDASE"/>
    <property type="match status" value="1"/>
</dbReference>
<dbReference type="SUPFAM" id="SSF101821">
    <property type="entry name" value="Aminopeptidase/glucanase lid domain"/>
    <property type="match status" value="1"/>
</dbReference>
<dbReference type="InterPro" id="IPR023358">
    <property type="entry name" value="Peptidase_M18_dom2"/>
</dbReference>
<protein>
    <recommendedName>
        <fullName evidence="10">M18 family aminopeptidase</fullName>
        <ecNumber evidence="10">3.4.11.-</ecNumber>
    </recommendedName>
</protein>
<dbReference type="GO" id="GO:0005737">
    <property type="term" value="C:cytoplasm"/>
    <property type="evidence" value="ECO:0007669"/>
    <property type="project" value="UniProtKB-ARBA"/>
</dbReference>
<name>A0A9D2P3N5_9FIRM</name>
<dbReference type="GO" id="GO:0006508">
    <property type="term" value="P:proteolysis"/>
    <property type="evidence" value="ECO:0007669"/>
    <property type="project" value="UniProtKB-KW"/>
</dbReference>
<evidence type="ECO:0000256" key="9">
    <source>
        <dbReference type="RuleBase" id="RU004386"/>
    </source>
</evidence>
<dbReference type="EMBL" id="DWWI01000077">
    <property type="protein sequence ID" value="HJC42746.1"/>
    <property type="molecule type" value="Genomic_DNA"/>
</dbReference>
<evidence type="ECO:0000313" key="12">
    <source>
        <dbReference type="Proteomes" id="UP000823895"/>
    </source>
</evidence>
<evidence type="ECO:0000313" key="11">
    <source>
        <dbReference type="EMBL" id="HJC42746.1"/>
    </source>
</evidence>
<dbReference type="EC" id="3.4.11.-" evidence="10"/>
<keyword evidence="7 9" id="KW-0862">Zinc</keyword>
<dbReference type="AlphaFoldDB" id="A0A9D2P3N5"/>
<dbReference type="GO" id="GO:0004177">
    <property type="term" value="F:aminopeptidase activity"/>
    <property type="evidence" value="ECO:0007669"/>
    <property type="project" value="UniProtKB-KW"/>
</dbReference>
<gene>
    <name evidence="11" type="ORF">H9756_03555</name>
</gene>
<proteinExistence type="inferred from homology"/>
<evidence type="ECO:0000256" key="3">
    <source>
        <dbReference type="ARBA" id="ARBA00022438"/>
    </source>
</evidence>
<comment type="caution">
    <text evidence="11">The sequence shown here is derived from an EMBL/GenBank/DDBJ whole genome shotgun (WGS) entry which is preliminary data.</text>
</comment>
<keyword evidence="4 9" id="KW-0645">Protease</keyword>
<reference evidence="11" key="2">
    <citation type="submission" date="2021-04" db="EMBL/GenBank/DDBJ databases">
        <authorList>
            <person name="Gilroy R."/>
        </authorList>
    </citation>
    <scope>NUCLEOTIDE SEQUENCE</scope>
    <source>
        <strain evidence="11">CHK165-2605</strain>
    </source>
</reference>
<evidence type="ECO:0000256" key="4">
    <source>
        <dbReference type="ARBA" id="ARBA00022670"/>
    </source>
</evidence>
<dbReference type="GO" id="GO:0008237">
    <property type="term" value="F:metallopeptidase activity"/>
    <property type="evidence" value="ECO:0007669"/>
    <property type="project" value="UniProtKB-KW"/>
</dbReference>
<dbReference type="Pfam" id="PF02127">
    <property type="entry name" value="Peptidase_M18"/>
    <property type="match status" value="1"/>
</dbReference>
<evidence type="ECO:0000256" key="6">
    <source>
        <dbReference type="ARBA" id="ARBA00022801"/>
    </source>
</evidence>
<comment type="cofactor">
    <cofactor evidence="1 10">
        <name>Zn(2+)</name>
        <dbReference type="ChEBI" id="CHEBI:29105"/>
    </cofactor>
</comment>
<dbReference type="CDD" id="cd05658">
    <property type="entry name" value="M18_DAP"/>
    <property type="match status" value="1"/>
</dbReference>
<keyword evidence="5 9" id="KW-0479">Metal-binding</keyword>